<feature type="domain" description="Peptidase S9 prolyl oligopeptidase catalytic" evidence="7">
    <location>
        <begin position="479"/>
        <end position="694"/>
    </location>
</feature>
<comment type="caution">
    <text evidence="9">The sequence shown here is derived from an EMBL/GenBank/DDBJ whole genome shotgun (WGS) entry which is preliminary data.</text>
</comment>
<keyword evidence="6" id="KW-0720">Serine protease</keyword>
<proteinExistence type="inferred from homology"/>
<dbReference type="CDD" id="cd00586">
    <property type="entry name" value="4HBT"/>
    <property type="match status" value="1"/>
</dbReference>
<evidence type="ECO:0000259" key="7">
    <source>
        <dbReference type="Pfam" id="PF00326"/>
    </source>
</evidence>
<dbReference type="InterPro" id="IPR002471">
    <property type="entry name" value="Pept_S9_AS"/>
</dbReference>
<dbReference type="Gene3D" id="3.10.129.10">
    <property type="entry name" value="Hotdog Thioesterase"/>
    <property type="match status" value="1"/>
</dbReference>
<dbReference type="SUPFAM" id="SSF53474">
    <property type="entry name" value="alpha/beta-Hydrolases"/>
    <property type="match status" value="1"/>
</dbReference>
<dbReference type="EMBL" id="PYGA01000001">
    <property type="protein sequence ID" value="PSL00827.1"/>
    <property type="molecule type" value="Genomic_DNA"/>
</dbReference>
<dbReference type="Pfam" id="PF02897">
    <property type="entry name" value="Peptidase_S9_N"/>
    <property type="match status" value="1"/>
</dbReference>
<sequence>MPERRYPIAERIDRTDVLHGRTVADPYRWLEDAHSASVKEWSAAEDALFTESAADFVGRTWFAEQVQALLGAGFVSPPVWRGERHFTTRRTAGQEHGVLYVAGPGPERVLIDPGAADPSGLTTLDSWRPDLEGRRLAYQLSESGSEESLLRIIDIDSGELVDGPIDRCRYSPIAWLPGGAAFYYERRLPADEVPPGEEQYHRRVYLHRVGTPTEDDVLIFGAGRDKTEYHGIAVSRDGRWLTLTAAKGTSSCNDAWIADIGGGAASTPEAPLFTPVQVGIDAEVSPHVGRDGRLYLFTDRDAPRGRLCVADPAAPDAADWRVLIAEDPEAVLADFAVLDGPELDTPVLLASWRRHAISELTVHDLGTGERTGRIDLGGVGSAGGLIERPEGGHEAWFGYTDHTTPTCVYHYDARTGELTTWATAPGTPETPDVHTEQVTYTSHDGTPVRMVVVSPRGADGPLPTILYGYGGFSISLSPSYSASILAWVKAGGRYAVANLRGGLEEGEEWHRAGMLGRKQNVFDDCAAAAEHLISSGLSSADRLAVMGGSNGGLLVGAAITQRPDLYAAAVCSAPLLDMVRYEHFGLGQLWNVEFGSAADPEALDWLLAYSPYHNVAEGTRYPATLFTVFDNDTRVDPLHARKMCAALQHATSADPAQRPILLRREAEVGHSTRSVSRSVRLGADQLAFLARYTGLAVPEAPPEQPTRHVHHVQIRFADLDPLNHVNNVRMLTYLEDARIALLRWDGRGDGSLRFNGLVVARHEVDYVAPLQLRRTPVRVETWVTELKNASFTLRYEIRDDDRVYARAMSVLVGFDIDTQEIRRLDDSERSYLERFR</sequence>
<protein>
    <recommendedName>
        <fullName evidence="3">prolyl oligopeptidase</fullName>
        <ecNumber evidence="3">3.4.21.26</ecNumber>
    </recommendedName>
</protein>
<comment type="catalytic activity">
    <reaction evidence="1">
        <text>Hydrolysis of Pro-|-Xaa &gt;&gt; Ala-|-Xaa in oligopeptides.</text>
        <dbReference type="EC" id="3.4.21.26"/>
    </reaction>
</comment>
<dbReference type="AlphaFoldDB" id="A0A2P8DUD1"/>
<dbReference type="Pfam" id="PF00326">
    <property type="entry name" value="Peptidase_S9"/>
    <property type="match status" value="1"/>
</dbReference>
<name>A0A2P8DUD1_9ACTN</name>
<keyword evidence="10" id="KW-1185">Reference proteome</keyword>
<evidence type="ECO:0000256" key="3">
    <source>
        <dbReference type="ARBA" id="ARBA00011897"/>
    </source>
</evidence>
<dbReference type="Proteomes" id="UP000240542">
    <property type="component" value="Unassembled WGS sequence"/>
</dbReference>
<dbReference type="OrthoDB" id="9801421at2"/>
<dbReference type="PANTHER" id="PTHR42881">
    <property type="entry name" value="PROLYL ENDOPEPTIDASE"/>
    <property type="match status" value="1"/>
</dbReference>
<reference evidence="9 10" key="1">
    <citation type="submission" date="2018-03" db="EMBL/GenBank/DDBJ databases">
        <title>Genomic Encyclopedia of Archaeal and Bacterial Type Strains, Phase II (KMG-II): from individual species to whole genera.</title>
        <authorList>
            <person name="Goeker M."/>
        </authorList>
    </citation>
    <scope>NUCLEOTIDE SEQUENCE [LARGE SCALE GENOMIC DNA]</scope>
    <source>
        <strain evidence="9 10">DSM 45312</strain>
    </source>
</reference>
<dbReference type="InterPro" id="IPR029058">
    <property type="entry name" value="AB_hydrolase_fold"/>
</dbReference>
<evidence type="ECO:0000256" key="1">
    <source>
        <dbReference type="ARBA" id="ARBA00001070"/>
    </source>
</evidence>
<feature type="domain" description="Peptidase S9A N-terminal" evidence="8">
    <location>
        <begin position="9"/>
        <end position="422"/>
    </location>
</feature>
<evidence type="ECO:0000256" key="4">
    <source>
        <dbReference type="ARBA" id="ARBA00022670"/>
    </source>
</evidence>
<keyword evidence="5" id="KW-0378">Hydrolase</keyword>
<accession>A0A2P8DUD1</accession>
<dbReference type="EC" id="3.4.21.26" evidence="3"/>
<dbReference type="PROSITE" id="PS00708">
    <property type="entry name" value="PRO_ENDOPEP_SER"/>
    <property type="match status" value="1"/>
</dbReference>
<dbReference type="InterPro" id="IPR001375">
    <property type="entry name" value="Peptidase_S9_cat"/>
</dbReference>
<evidence type="ECO:0000256" key="2">
    <source>
        <dbReference type="ARBA" id="ARBA00005228"/>
    </source>
</evidence>
<dbReference type="Gene3D" id="2.130.10.120">
    <property type="entry name" value="Prolyl oligopeptidase, N-terminal domain"/>
    <property type="match status" value="1"/>
</dbReference>
<evidence type="ECO:0000313" key="10">
    <source>
        <dbReference type="Proteomes" id="UP000240542"/>
    </source>
</evidence>
<dbReference type="PRINTS" id="PR00862">
    <property type="entry name" value="PROLIGOPTASE"/>
</dbReference>
<evidence type="ECO:0000256" key="6">
    <source>
        <dbReference type="ARBA" id="ARBA00022825"/>
    </source>
</evidence>
<dbReference type="InterPro" id="IPR002470">
    <property type="entry name" value="Peptidase_S9A"/>
</dbReference>
<dbReference type="GO" id="GO:0004252">
    <property type="term" value="F:serine-type endopeptidase activity"/>
    <property type="evidence" value="ECO:0007669"/>
    <property type="project" value="UniProtKB-EC"/>
</dbReference>
<dbReference type="Pfam" id="PF13279">
    <property type="entry name" value="4HBT_2"/>
    <property type="match status" value="1"/>
</dbReference>
<dbReference type="SUPFAM" id="SSF50993">
    <property type="entry name" value="Peptidase/esterase 'gauge' domain"/>
    <property type="match status" value="1"/>
</dbReference>
<dbReference type="GO" id="GO:0005829">
    <property type="term" value="C:cytosol"/>
    <property type="evidence" value="ECO:0007669"/>
    <property type="project" value="TreeGrafter"/>
</dbReference>
<dbReference type="InterPro" id="IPR029069">
    <property type="entry name" value="HotDog_dom_sf"/>
</dbReference>
<gene>
    <name evidence="9" type="ORF">CLV63_101305</name>
</gene>
<dbReference type="Gene3D" id="3.40.50.1820">
    <property type="entry name" value="alpha/beta hydrolase"/>
    <property type="match status" value="1"/>
</dbReference>
<dbReference type="GO" id="GO:0006508">
    <property type="term" value="P:proteolysis"/>
    <property type="evidence" value="ECO:0007669"/>
    <property type="project" value="UniProtKB-KW"/>
</dbReference>
<dbReference type="SUPFAM" id="SSF54637">
    <property type="entry name" value="Thioesterase/thiol ester dehydrase-isomerase"/>
    <property type="match status" value="1"/>
</dbReference>
<evidence type="ECO:0000256" key="5">
    <source>
        <dbReference type="ARBA" id="ARBA00022801"/>
    </source>
</evidence>
<dbReference type="GO" id="GO:0070012">
    <property type="term" value="F:oligopeptidase activity"/>
    <property type="evidence" value="ECO:0007669"/>
    <property type="project" value="TreeGrafter"/>
</dbReference>
<evidence type="ECO:0000313" key="9">
    <source>
        <dbReference type="EMBL" id="PSL00827.1"/>
    </source>
</evidence>
<comment type="similarity">
    <text evidence="2">Belongs to the peptidase S9A family.</text>
</comment>
<dbReference type="InterPro" id="IPR051167">
    <property type="entry name" value="Prolyl_oligopep/macrocyclase"/>
</dbReference>
<dbReference type="PANTHER" id="PTHR42881:SF2">
    <property type="entry name" value="PROLYL ENDOPEPTIDASE"/>
    <property type="match status" value="1"/>
</dbReference>
<keyword evidence="4" id="KW-0645">Protease</keyword>
<dbReference type="InterPro" id="IPR023302">
    <property type="entry name" value="Pept_S9A_N"/>
</dbReference>
<organism evidence="9 10">
    <name type="scientific">Murinocardiopsis flavida</name>
    <dbReference type="NCBI Taxonomy" id="645275"/>
    <lineage>
        <taxon>Bacteria</taxon>
        <taxon>Bacillati</taxon>
        <taxon>Actinomycetota</taxon>
        <taxon>Actinomycetes</taxon>
        <taxon>Streptosporangiales</taxon>
        <taxon>Nocardiopsidaceae</taxon>
        <taxon>Murinocardiopsis</taxon>
    </lineage>
</organism>
<evidence type="ECO:0000259" key="8">
    <source>
        <dbReference type="Pfam" id="PF02897"/>
    </source>
</evidence>